<dbReference type="STRING" id="796606.BMMGA3_02400"/>
<reference evidence="1 2" key="1">
    <citation type="journal article" date="2015" name="BMC Genomics">
        <title>Transcriptome analysis of thermophilic methylotrophic Bacillus methanolicus MGA3 using RNA-sequencing provides detailed insights into its previously uncharted transcriptional landscape.</title>
        <authorList>
            <person name="Irla M."/>
            <person name="Neshat A."/>
            <person name="Brautaset T."/>
            <person name="Ruckert C."/>
            <person name="Kalinowski J."/>
            <person name="Wendisch V.F."/>
        </authorList>
    </citation>
    <scope>NUCLEOTIDE SEQUENCE [LARGE SCALE GENOMIC DNA]</scope>
    <source>
        <strain evidence="2">MGA3 / ATCC 53907</strain>
    </source>
</reference>
<evidence type="ECO:0008006" key="3">
    <source>
        <dbReference type="Google" id="ProtNLM"/>
    </source>
</evidence>
<name>I3E392_BACMM</name>
<protein>
    <recommendedName>
        <fullName evidence="3">RadC-like JAB domain-containing protein</fullName>
    </recommendedName>
</protein>
<accession>I3E392</accession>
<dbReference type="OrthoDB" id="9804482at2"/>
<dbReference type="HOGENOM" id="CLU_2767278_0_0_9"/>
<dbReference type="AlphaFoldDB" id="I3E392"/>
<sequence length="69" mass="8139">MQPIFEVLRIKQEIREVSASFVVHKIYNQKNVAELATAYIADEDREVFLVMMLNTKMKWLGFTERMSEA</sequence>
<evidence type="ECO:0000313" key="1">
    <source>
        <dbReference type="EMBL" id="AIE58948.1"/>
    </source>
</evidence>
<dbReference type="KEGG" id="bmet:BMMGA3_02400"/>
<keyword evidence="2" id="KW-1185">Reference proteome</keyword>
<dbReference type="Proteomes" id="UP000027602">
    <property type="component" value="Chromosome"/>
</dbReference>
<dbReference type="EMBL" id="CP007739">
    <property type="protein sequence ID" value="AIE58948.1"/>
    <property type="molecule type" value="Genomic_DNA"/>
</dbReference>
<proteinExistence type="predicted"/>
<gene>
    <name evidence="1" type="ORF">BMMGA3_02400</name>
</gene>
<organism evidence="1 2">
    <name type="scientific">Bacillus methanolicus (strain MGA3 / ATCC 53907)</name>
    <dbReference type="NCBI Taxonomy" id="796606"/>
    <lineage>
        <taxon>Bacteria</taxon>
        <taxon>Bacillati</taxon>
        <taxon>Bacillota</taxon>
        <taxon>Bacilli</taxon>
        <taxon>Bacillales</taxon>
        <taxon>Bacillaceae</taxon>
        <taxon>Bacillus</taxon>
    </lineage>
</organism>
<evidence type="ECO:0000313" key="2">
    <source>
        <dbReference type="Proteomes" id="UP000027602"/>
    </source>
</evidence>